<protein>
    <submittedName>
        <fullName evidence="1">Uncharacterized protein</fullName>
    </submittedName>
</protein>
<organism evidence="1 2">
    <name type="scientific">Ruthenibacterium lactatiformans</name>
    <dbReference type="NCBI Taxonomy" id="1550024"/>
    <lineage>
        <taxon>Bacteria</taxon>
        <taxon>Bacillati</taxon>
        <taxon>Bacillota</taxon>
        <taxon>Clostridia</taxon>
        <taxon>Eubacteriales</taxon>
        <taxon>Oscillospiraceae</taxon>
        <taxon>Ruthenibacterium</taxon>
    </lineage>
</organism>
<dbReference type="AlphaFoldDB" id="A0A0W7TRW2"/>
<evidence type="ECO:0000313" key="1">
    <source>
        <dbReference type="EMBL" id="KUE76551.1"/>
    </source>
</evidence>
<proteinExistence type="predicted"/>
<name>A0A0W7TRW2_9FIRM</name>
<dbReference type="EMBL" id="LMUA01000008">
    <property type="protein sequence ID" value="KUE76551.1"/>
    <property type="molecule type" value="Genomic_DNA"/>
</dbReference>
<gene>
    <name evidence="1" type="ORF">ASJ35_07370</name>
</gene>
<evidence type="ECO:0000313" key="2">
    <source>
        <dbReference type="Proteomes" id="UP000053433"/>
    </source>
</evidence>
<dbReference type="RefSeq" id="WP_016295823.1">
    <property type="nucleotide sequence ID" value="NZ_DBGEBT010000048.1"/>
</dbReference>
<sequence length="108" mass="13105">MSVYYNPDTYRKIIRNGEECWVYDWGKNADINSFNYMLDRWEGTQQQFFINGETKQYFLINKQERTVMEISNPEVIRFLYENLYMANINETFIELFTSIGGFKTVKYE</sequence>
<dbReference type="Proteomes" id="UP000053433">
    <property type="component" value="Unassembled WGS sequence"/>
</dbReference>
<reference evidence="1 2" key="1">
    <citation type="submission" date="2015-10" db="EMBL/GenBank/DDBJ databases">
        <title>A novel member of the family Ruminococcaceae isolated from human faeces.</title>
        <authorList>
            <person name="Shkoporov A.N."/>
            <person name="Chaplin A.V."/>
            <person name="Motuzova O.V."/>
            <person name="Kafarskaia L.I."/>
            <person name="Efimov B.A."/>
        </authorList>
    </citation>
    <scope>NUCLEOTIDE SEQUENCE [LARGE SCALE GENOMIC DNA]</scope>
    <source>
        <strain evidence="1 2">668</strain>
    </source>
</reference>
<comment type="caution">
    <text evidence="1">The sequence shown here is derived from an EMBL/GenBank/DDBJ whole genome shotgun (WGS) entry which is preliminary data.</text>
</comment>
<accession>A0A0W7TRW2</accession>